<evidence type="ECO:0000256" key="2">
    <source>
        <dbReference type="ARBA" id="ARBA00022692"/>
    </source>
</evidence>
<dbReference type="RefSeq" id="WP_179397982.1">
    <property type="nucleotide sequence ID" value="NZ_JACBZO010000001.1"/>
</dbReference>
<comment type="subcellular location">
    <subcellularLocation>
        <location evidence="1">Membrane</location>
        <topology evidence="1">Single-pass membrane protein</topology>
    </subcellularLocation>
</comment>
<dbReference type="Pfam" id="PF04228">
    <property type="entry name" value="Zn_peptidase"/>
    <property type="match status" value="1"/>
</dbReference>
<dbReference type="PANTHER" id="PTHR30168">
    <property type="entry name" value="PUTATIVE MEMBRANE PROTEIN YPFJ"/>
    <property type="match status" value="1"/>
</dbReference>
<dbReference type="PANTHER" id="PTHR30168:SF0">
    <property type="entry name" value="INNER MEMBRANE PROTEIN"/>
    <property type="match status" value="1"/>
</dbReference>
<protein>
    <recommendedName>
        <fullName evidence="9">Neutral zinc metallopeptidase</fullName>
    </recommendedName>
</protein>
<reference evidence="7 8" key="1">
    <citation type="submission" date="2020-07" db="EMBL/GenBank/DDBJ databases">
        <title>Sequencing the genomes of 1000 actinobacteria strains.</title>
        <authorList>
            <person name="Klenk H.-P."/>
        </authorList>
    </citation>
    <scope>NUCLEOTIDE SEQUENCE [LARGE SCALE GENOMIC DNA]</scope>
    <source>
        <strain evidence="7 8">DSM 19970</strain>
    </source>
</reference>
<keyword evidence="2 6" id="KW-0812">Transmembrane</keyword>
<dbReference type="EMBL" id="JACBZO010000001">
    <property type="protein sequence ID" value="NYI41612.1"/>
    <property type="molecule type" value="Genomic_DNA"/>
</dbReference>
<feature type="transmembrane region" description="Helical" evidence="6">
    <location>
        <begin position="21"/>
        <end position="46"/>
    </location>
</feature>
<comment type="caution">
    <text evidence="7">The sequence shown here is derived from an EMBL/GenBank/DDBJ whole genome shotgun (WGS) entry which is preliminary data.</text>
</comment>
<keyword evidence="3 6" id="KW-1133">Transmembrane helix</keyword>
<evidence type="ECO:0000256" key="4">
    <source>
        <dbReference type="ARBA" id="ARBA00023136"/>
    </source>
</evidence>
<dbReference type="Proteomes" id="UP000547973">
    <property type="component" value="Unassembled WGS sequence"/>
</dbReference>
<evidence type="ECO:0000256" key="1">
    <source>
        <dbReference type="ARBA" id="ARBA00004167"/>
    </source>
</evidence>
<evidence type="ECO:0008006" key="9">
    <source>
        <dbReference type="Google" id="ProtNLM"/>
    </source>
</evidence>
<keyword evidence="4 6" id="KW-0472">Membrane</keyword>
<proteinExistence type="predicted"/>
<dbReference type="GO" id="GO:0016020">
    <property type="term" value="C:membrane"/>
    <property type="evidence" value="ECO:0007669"/>
    <property type="project" value="UniProtKB-SubCell"/>
</dbReference>
<accession>A0A7Z0CK89</accession>
<gene>
    <name evidence="7" type="ORF">BKA03_001731</name>
</gene>
<evidence type="ECO:0000256" key="5">
    <source>
        <dbReference type="SAM" id="MobiDB-lite"/>
    </source>
</evidence>
<evidence type="ECO:0000256" key="3">
    <source>
        <dbReference type="ARBA" id="ARBA00022989"/>
    </source>
</evidence>
<dbReference type="InterPro" id="IPR007343">
    <property type="entry name" value="Uncharacterised_pept_Zn_put"/>
</dbReference>
<name>A0A7Z0CK89_9MICO</name>
<sequence length="303" mass="31540">MSFNEGTRLDPNRVQRRGPGGATGGLAIGGGVGGLIIVILALILGFDPSLFNLDAGTSGTGGNQGVQDVTAQQDFNDRCMTGASANKYADCRVLAVVESLDAYWADALPAAGFSHELPGIVVFDRSTPTTCGTASSSTGPFYCPPDQTLYVNTTFFDSLSQFGYQNGNLAEAYVVAHEYGHHIENELGIFDIANRSGSGANSDSVKVELMADCLAGVWVGHAATTPDPDTGVPFLKPVTQDQLDNALAAAASVGDDRIQQTIQGEVTPHTFTHGTSQQRTDAFTTGYTNGTVAACDTFGVVGS</sequence>
<evidence type="ECO:0000313" key="8">
    <source>
        <dbReference type="Proteomes" id="UP000547973"/>
    </source>
</evidence>
<feature type="region of interest" description="Disordered" evidence="5">
    <location>
        <begin position="1"/>
        <end position="20"/>
    </location>
</feature>
<dbReference type="AlphaFoldDB" id="A0A7Z0CK89"/>
<evidence type="ECO:0000313" key="7">
    <source>
        <dbReference type="EMBL" id="NYI41612.1"/>
    </source>
</evidence>
<organism evidence="7 8">
    <name type="scientific">Demequina lutea</name>
    <dbReference type="NCBI Taxonomy" id="431489"/>
    <lineage>
        <taxon>Bacteria</taxon>
        <taxon>Bacillati</taxon>
        <taxon>Actinomycetota</taxon>
        <taxon>Actinomycetes</taxon>
        <taxon>Micrococcales</taxon>
        <taxon>Demequinaceae</taxon>
        <taxon>Demequina</taxon>
    </lineage>
</organism>
<keyword evidence="8" id="KW-1185">Reference proteome</keyword>
<evidence type="ECO:0000256" key="6">
    <source>
        <dbReference type="SAM" id="Phobius"/>
    </source>
</evidence>